<sequence length="1281" mass="141877">MSLEMRVYDPSRLHLRKELSQIRKAAKVLRDPGTSSSWKSPLSSSRSLVAPPLPSLASARRVTTKGSSNADVSERIEAGSGGGGKHKEKTVFLYNWKVQRSSKSNNTVAEAEAGPGDKSPSSSSVPGSSLPDSLSDARCNATNNISSASSFSRRRDVNLTVLNTPSMRRKLGIRKRSKKLNPHVDAFANYIAHNYKDGEGKLLGQARGSKNARALPSSDGHPSFTLSSVEKSDDDTEELSISEETRGVSGSSPLLLKYKQNNWSRSSSKFLRNSGREDSSYTYSTPALSISSYSRYRNHRCLSTNGSWDGTAASLNEGDNEIDDALDLPGGQGCGFPCYWSKRTPKHRGMCGSCCSPSVSDMLLRRKGSSFLCGSQSMYNDRWRSLPGTAKRIRIASKSRQGVLPLLSNGGNGKTLSSIGSRDSDDELSTNFGELELEALSRLDGRRWSNCQSQDTSDILALTQDLEQDSMPENNRSLSHKYRPIFFDELIGQTMVVQSLVNAVSMGRIAPLYLFQGPRGTGKTSTARIFSAALHCLATDENKPCGYCKECTEFSSGRSGDLLEVDSTNRKGIEKARALLKKLSFNPPTPTVSSKYKVFIIDECHLLPSKTWLSFLKFVEDPPRQAVLIFITADLDNVPRTVQSQCQKYFFNKIKDNDIVSRLRKISADENLDIESDALDLIALNAEGSLRDAETMLDQLSLLGKRITTSLVNELVGVVSDEKLLDLLELAMSSDTAETVKRSRELMDSGVDPLMLMSQLASLIMDFIAGTYRMSGSNYINPLFGGRTFREAEPKRLKHALKLLSEAEKQLRVTNDRSTWFTATLLQLGSVSSTDFSQSSSGRRQSSRSTEEDHSCDSVEYLYRRKSDSPIRSASPASLPKKLNGGLSHQANVTPQIDNSISKMKVSHKGCMNGCYSDTSIDVIGRNSLFKSANFTKLNNIWEQCIERCHSKTLKQLLHSHGKLVSIAEAEGILVAYIAFGDKDIKSRAERFLSSMRDSIEVVLRRHVEIRIIFLPNCQSVVSNGNLLDLPEFSKSGTALPTRIESRDVHQELLKGSSACFNDVEGKSKDGELEDGRNIRLPGGTHPLTQGIPEVMAEEDEMNHKREEIPMLRIESIIREQRLETAWLQAAEAGCLNLLRLEKNQVLPQEVSYDQNQIESVTSAELSSKNWEDELNHDLKVLKIVEEKTLQKDNVGTHYPLSPSLLHDSAFAGTLNMESLVYDTPSGKQGCSKLFCWSSSRLRRTKSRRAAIQSRRGGQFSLFGKCMRSKSERKVSRLQVE</sequence>
<dbReference type="GO" id="GO:0003887">
    <property type="term" value="F:DNA-directed DNA polymerase activity"/>
    <property type="evidence" value="ECO:0007669"/>
    <property type="project" value="InterPro"/>
</dbReference>
<dbReference type="EMBL" id="JAXIOK010000018">
    <property type="protein sequence ID" value="KAK4749980.1"/>
    <property type="molecule type" value="Genomic_DNA"/>
</dbReference>
<dbReference type="GO" id="GO:0046872">
    <property type="term" value="F:metal ion binding"/>
    <property type="evidence" value="ECO:0007669"/>
    <property type="project" value="UniProtKB-KW"/>
</dbReference>
<dbReference type="InterPro" id="IPR050238">
    <property type="entry name" value="DNA_Rep/Repair_Clamp_Loader"/>
</dbReference>
<evidence type="ECO:0000256" key="4">
    <source>
        <dbReference type="ARBA" id="ARBA00022833"/>
    </source>
</evidence>
<dbReference type="SUPFAM" id="SSF52540">
    <property type="entry name" value="P-loop containing nucleoside triphosphate hydrolases"/>
    <property type="match status" value="1"/>
</dbReference>
<evidence type="ECO:0000256" key="6">
    <source>
        <dbReference type="ARBA" id="ARBA00023054"/>
    </source>
</evidence>
<dbReference type="InterPro" id="IPR027417">
    <property type="entry name" value="P-loop_NTPase"/>
</dbReference>
<feature type="compositionally biased region" description="Low complexity" evidence="7">
    <location>
        <begin position="114"/>
        <end position="136"/>
    </location>
</feature>
<dbReference type="GO" id="GO:0005663">
    <property type="term" value="C:DNA replication factor C complex"/>
    <property type="evidence" value="ECO:0007669"/>
    <property type="project" value="TreeGrafter"/>
</dbReference>
<dbReference type="Pfam" id="PF22608">
    <property type="entry name" value="DNAX_ATPase_lid"/>
    <property type="match status" value="1"/>
</dbReference>
<evidence type="ECO:0000256" key="5">
    <source>
        <dbReference type="ARBA" id="ARBA00022840"/>
    </source>
</evidence>
<dbReference type="Gene3D" id="1.10.8.60">
    <property type="match status" value="1"/>
</dbReference>
<feature type="compositionally biased region" description="Low complexity" evidence="7">
    <location>
        <begin position="35"/>
        <end position="61"/>
    </location>
</feature>
<feature type="region of interest" description="Disordered" evidence="7">
    <location>
        <begin position="833"/>
        <end position="891"/>
    </location>
</feature>
<evidence type="ECO:0000256" key="3">
    <source>
        <dbReference type="ARBA" id="ARBA00022741"/>
    </source>
</evidence>
<dbReference type="FunFam" id="1.10.8.60:FF:000013">
    <property type="entry name" value="DNA polymerase III subunit gamma/tau"/>
    <property type="match status" value="1"/>
</dbReference>
<dbReference type="Gene3D" id="3.40.50.300">
    <property type="entry name" value="P-loop containing nucleotide triphosphate hydrolases"/>
    <property type="match status" value="1"/>
</dbReference>
<comment type="similarity">
    <text evidence="1">Belongs to the DnaX/STICHEL family.</text>
</comment>
<dbReference type="GO" id="GO:0009360">
    <property type="term" value="C:DNA polymerase III complex"/>
    <property type="evidence" value="ECO:0007669"/>
    <property type="project" value="InterPro"/>
</dbReference>
<dbReference type="GO" id="GO:0006281">
    <property type="term" value="P:DNA repair"/>
    <property type="evidence" value="ECO:0007669"/>
    <property type="project" value="TreeGrafter"/>
</dbReference>
<dbReference type="Pfam" id="PF13177">
    <property type="entry name" value="DNA_pol3_delta2"/>
    <property type="match status" value="1"/>
</dbReference>
<feature type="compositionally biased region" description="Low complexity" evidence="7">
    <location>
        <begin position="833"/>
        <end position="848"/>
    </location>
</feature>
<comment type="caution">
    <text evidence="9">The sequence shown here is derived from an EMBL/GenBank/DDBJ whole genome shotgun (WGS) entry which is preliminary data.</text>
</comment>
<dbReference type="Pfam" id="PF23007">
    <property type="entry name" value="DnaA_N-like_STI"/>
    <property type="match status" value="1"/>
</dbReference>
<dbReference type="InterPro" id="IPR045085">
    <property type="entry name" value="HLD_clamp_pol_III_gamma_tau"/>
</dbReference>
<dbReference type="GO" id="GO:0005524">
    <property type="term" value="F:ATP binding"/>
    <property type="evidence" value="ECO:0007669"/>
    <property type="project" value="UniProtKB-KW"/>
</dbReference>
<keyword evidence="4" id="KW-0862">Zinc</keyword>
<keyword evidence="2" id="KW-0479">Metal-binding</keyword>
<feature type="compositionally biased region" description="Basic and acidic residues" evidence="7">
    <location>
        <begin position="849"/>
        <end position="869"/>
    </location>
</feature>
<dbReference type="InterPro" id="IPR022754">
    <property type="entry name" value="DNA_pol_III_gamma-3"/>
</dbReference>
<evidence type="ECO:0000313" key="10">
    <source>
        <dbReference type="Proteomes" id="UP001345219"/>
    </source>
</evidence>
<feature type="region of interest" description="Disordered" evidence="7">
    <location>
        <begin position="105"/>
        <end position="139"/>
    </location>
</feature>
<protein>
    <recommendedName>
        <fullName evidence="8">AAA+ ATPase domain-containing protein</fullName>
    </recommendedName>
</protein>
<dbReference type="SMART" id="SM00382">
    <property type="entry name" value="AAA"/>
    <property type="match status" value="1"/>
</dbReference>
<feature type="region of interest" description="Disordered" evidence="7">
    <location>
        <begin position="1071"/>
        <end position="1090"/>
    </location>
</feature>
<feature type="region of interest" description="Disordered" evidence="7">
    <location>
        <begin position="207"/>
        <end position="249"/>
    </location>
</feature>
<keyword evidence="5" id="KW-0067">ATP-binding</keyword>
<evidence type="ECO:0000313" key="9">
    <source>
        <dbReference type="EMBL" id="KAK4749980.1"/>
    </source>
</evidence>
<keyword evidence="3" id="KW-0547">Nucleotide-binding</keyword>
<evidence type="ECO:0000259" key="8">
    <source>
        <dbReference type="SMART" id="SM00382"/>
    </source>
</evidence>
<gene>
    <name evidence="9" type="ORF">SAY87_027429</name>
</gene>
<keyword evidence="10" id="KW-1185">Reference proteome</keyword>
<evidence type="ECO:0000256" key="2">
    <source>
        <dbReference type="ARBA" id="ARBA00022723"/>
    </source>
</evidence>
<feature type="domain" description="AAA+ ATPase" evidence="8">
    <location>
        <begin position="509"/>
        <end position="673"/>
    </location>
</feature>
<organism evidence="9 10">
    <name type="scientific">Trapa incisa</name>
    <dbReference type="NCBI Taxonomy" id="236973"/>
    <lineage>
        <taxon>Eukaryota</taxon>
        <taxon>Viridiplantae</taxon>
        <taxon>Streptophyta</taxon>
        <taxon>Embryophyta</taxon>
        <taxon>Tracheophyta</taxon>
        <taxon>Spermatophyta</taxon>
        <taxon>Magnoliopsida</taxon>
        <taxon>eudicotyledons</taxon>
        <taxon>Gunneridae</taxon>
        <taxon>Pentapetalae</taxon>
        <taxon>rosids</taxon>
        <taxon>malvids</taxon>
        <taxon>Myrtales</taxon>
        <taxon>Lythraceae</taxon>
        <taxon>Trapa</taxon>
    </lineage>
</organism>
<dbReference type="NCBIfam" id="TIGR02397">
    <property type="entry name" value="dnaX_nterm"/>
    <property type="match status" value="1"/>
</dbReference>
<feature type="region of interest" description="Disordered" evidence="7">
    <location>
        <begin position="26"/>
        <end position="85"/>
    </location>
</feature>
<proteinExistence type="inferred from homology"/>
<dbReference type="GO" id="GO:0003677">
    <property type="term" value="F:DNA binding"/>
    <property type="evidence" value="ECO:0007669"/>
    <property type="project" value="InterPro"/>
</dbReference>
<evidence type="ECO:0000256" key="7">
    <source>
        <dbReference type="SAM" id="MobiDB-lite"/>
    </source>
</evidence>
<name>A0AAN7JMB5_9MYRT</name>
<dbReference type="InterPro" id="IPR054506">
    <property type="entry name" value="DnaA_N-like_STI"/>
</dbReference>
<dbReference type="Proteomes" id="UP001345219">
    <property type="component" value="Chromosome 21"/>
</dbReference>
<dbReference type="InterPro" id="IPR012763">
    <property type="entry name" value="DNA_pol_III_sug/sutau_N"/>
</dbReference>
<dbReference type="Pfam" id="PF12169">
    <property type="entry name" value="DNA_pol3_gamma3"/>
    <property type="match status" value="1"/>
</dbReference>
<accession>A0AAN7JMB5</accession>
<dbReference type="InterPro" id="IPR008921">
    <property type="entry name" value="DNA_pol3_clamp-load_cplx_C"/>
</dbReference>
<keyword evidence="6" id="KW-0175">Coiled coil</keyword>
<reference evidence="9 10" key="1">
    <citation type="journal article" date="2023" name="Hortic Res">
        <title>Pangenome of water caltrop reveals structural variations and asymmetric subgenome divergence after allopolyploidization.</title>
        <authorList>
            <person name="Zhang X."/>
            <person name="Chen Y."/>
            <person name="Wang L."/>
            <person name="Yuan Y."/>
            <person name="Fang M."/>
            <person name="Shi L."/>
            <person name="Lu R."/>
            <person name="Comes H.P."/>
            <person name="Ma Y."/>
            <person name="Chen Y."/>
            <person name="Huang G."/>
            <person name="Zhou Y."/>
            <person name="Zheng Z."/>
            <person name="Qiu Y."/>
        </authorList>
    </citation>
    <scope>NUCLEOTIDE SEQUENCE [LARGE SCALE GENOMIC DNA]</scope>
    <source>
        <tissue evidence="9">Roots</tissue>
    </source>
</reference>
<dbReference type="SUPFAM" id="SSF48019">
    <property type="entry name" value="post-AAA+ oligomerization domain-like"/>
    <property type="match status" value="1"/>
</dbReference>
<dbReference type="PANTHER" id="PTHR11669:SF63">
    <property type="entry name" value="PROTEIN STICHEL"/>
    <property type="match status" value="1"/>
</dbReference>
<dbReference type="InterPro" id="IPR003593">
    <property type="entry name" value="AAA+_ATPase"/>
</dbReference>
<dbReference type="GO" id="GO:0003689">
    <property type="term" value="F:DNA clamp loader activity"/>
    <property type="evidence" value="ECO:0007669"/>
    <property type="project" value="TreeGrafter"/>
</dbReference>
<evidence type="ECO:0000256" key="1">
    <source>
        <dbReference type="ARBA" id="ARBA00006360"/>
    </source>
</evidence>
<dbReference type="PANTHER" id="PTHR11669">
    <property type="entry name" value="REPLICATION FACTOR C / DNA POLYMERASE III GAMMA-TAU SUBUNIT"/>
    <property type="match status" value="1"/>
</dbReference>
<dbReference type="GO" id="GO:0006261">
    <property type="term" value="P:DNA-templated DNA replication"/>
    <property type="evidence" value="ECO:0007669"/>
    <property type="project" value="TreeGrafter"/>
</dbReference>
<feature type="compositionally biased region" description="Acidic residues" evidence="7">
    <location>
        <begin position="232"/>
        <end position="241"/>
    </location>
</feature>
<dbReference type="CDD" id="cd18137">
    <property type="entry name" value="HLD_clamp_pol_III_gamma_tau"/>
    <property type="match status" value="1"/>
</dbReference>